<dbReference type="Gene3D" id="2.60.40.10">
    <property type="entry name" value="Immunoglobulins"/>
    <property type="match status" value="2"/>
</dbReference>
<dbReference type="InterPro" id="IPR006311">
    <property type="entry name" value="TAT_signal"/>
</dbReference>
<reference evidence="3 4" key="1">
    <citation type="submission" date="2013-10" db="EMBL/GenBank/DDBJ databases">
        <title>Complete genome sequence of Corynebacterium lactis DSM 45799(T), isolated from raw cow milk.</title>
        <authorList>
            <person name="Ruckert C."/>
            <person name="Albersmeier A."/>
            <person name="Lipski A."/>
            <person name="Kalinowski J."/>
        </authorList>
    </citation>
    <scope>NUCLEOTIDE SEQUENCE [LARGE SCALE GENOMIC DNA]</scope>
    <source>
        <strain evidence="3 4">RW2-5</strain>
    </source>
</reference>
<dbReference type="EMBL" id="CP006841">
    <property type="protein sequence ID" value="ALA68367.1"/>
    <property type="molecule type" value="Genomic_DNA"/>
</dbReference>
<feature type="region of interest" description="Disordered" evidence="1">
    <location>
        <begin position="295"/>
        <end position="318"/>
    </location>
</feature>
<accession>A0A0K2H2W1</accession>
<feature type="chain" id="PRO_5005477201" description="Bacterial Ig domain-containing protein" evidence="2">
    <location>
        <begin position="29"/>
        <end position="412"/>
    </location>
</feature>
<evidence type="ECO:0000313" key="3">
    <source>
        <dbReference type="EMBL" id="ALA68367.1"/>
    </source>
</evidence>
<dbReference type="KEGG" id="clw:CLAC_01225"/>
<keyword evidence="4" id="KW-1185">Reference proteome</keyword>
<evidence type="ECO:0000256" key="2">
    <source>
        <dbReference type="SAM" id="SignalP"/>
    </source>
</evidence>
<feature type="region of interest" description="Disordered" evidence="1">
    <location>
        <begin position="391"/>
        <end position="412"/>
    </location>
</feature>
<dbReference type="InterPro" id="IPR013783">
    <property type="entry name" value="Ig-like_fold"/>
</dbReference>
<sequence>MKNQRISRTSLVLASGLTLAVLLAPAAAADSASASHKDGSSTFTRTVSATSVKPGSEITYTQKFEDTGTQKIYEWKNNVDSCLEYVADSATVQKGSEGAAPLPTDKVQHSDGVTHITSNDSEGFWTYKKDQPYTFSLKYKVTEGCSTDKPLESGFWYKWSASTWFSTREYKPALFKGGPSVTVVDSGKVHTSLALTDIPESAIVNEPIILNAKLSIVEADGNEKTSLSERTVKFIATGTNKELCVAKSSADGSAACEWKPETTGQVSVIAKFDGSDNVLGSSSEAKTINVTVAPPKTPTELKAEPANANGRNQTTISGKAEPGTYIEAIGPGGTRCVAVTDEQGNFSCNLGYLPAVPGTISVTASRDNVRSDMAEVAVNSSTSIFDSFNSPGLPGWKFPESPSLPSPAVSPR</sequence>
<organism evidence="3 4">
    <name type="scientific">Corynebacterium lactis RW2-5</name>
    <dbReference type="NCBI Taxonomy" id="1408189"/>
    <lineage>
        <taxon>Bacteria</taxon>
        <taxon>Bacillati</taxon>
        <taxon>Actinomycetota</taxon>
        <taxon>Actinomycetes</taxon>
        <taxon>Mycobacteriales</taxon>
        <taxon>Corynebacteriaceae</taxon>
        <taxon>Corynebacterium</taxon>
    </lineage>
</organism>
<dbReference type="Proteomes" id="UP000058446">
    <property type="component" value="Chromosome"/>
</dbReference>
<dbReference type="RefSeq" id="WP_053411358.1">
    <property type="nucleotide sequence ID" value="NZ_CP006841.1"/>
</dbReference>
<evidence type="ECO:0000256" key="1">
    <source>
        <dbReference type="SAM" id="MobiDB-lite"/>
    </source>
</evidence>
<feature type="compositionally biased region" description="Pro residues" evidence="1">
    <location>
        <begin position="402"/>
        <end position="412"/>
    </location>
</feature>
<proteinExistence type="predicted"/>
<dbReference type="GO" id="GO:0005975">
    <property type="term" value="P:carbohydrate metabolic process"/>
    <property type="evidence" value="ECO:0007669"/>
    <property type="project" value="UniProtKB-ARBA"/>
</dbReference>
<dbReference type="PROSITE" id="PS51318">
    <property type="entry name" value="TAT"/>
    <property type="match status" value="1"/>
</dbReference>
<dbReference type="PATRIC" id="fig|1408189.4.peg.244"/>
<keyword evidence="2" id="KW-0732">Signal</keyword>
<gene>
    <name evidence="3" type="ORF">CLAC_01225</name>
</gene>
<evidence type="ECO:0008006" key="5">
    <source>
        <dbReference type="Google" id="ProtNLM"/>
    </source>
</evidence>
<evidence type="ECO:0000313" key="4">
    <source>
        <dbReference type="Proteomes" id="UP000058446"/>
    </source>
</evidence>
<dbReference type="STRING" id="1408189.CLAC_01225"/>
<name>A0A0K2H2W1_9CORY</name>
<protein>
    <recommendedName>
        <fullName evidence="5">Bacterial Ig domain-containing protein</fullName>
    </recommendedName>
</protein>
<dbReference type="AlphaFoldDB" id="A0A0K2H2W1"/>
<feature type="signal peptide" evidence="2">
    <location>
        <begin position="1"/>
        <end position="28"/>
    </location>
</feature>